<evidence type="ECO:0000313" key="3">
    <source>
        <dbReference type="EMBL" id="RQY78301.1"/>
    </source>
</evidence>
<keyword evidence="1" id="KW-1133">Transmembrane helix</keyword>
<keyword evidence="1" id="KW-0812">Transmembrane</keyword>
<feature type="domain" description="HAMP" evidence="2">
    <location>
        <begin position="79"/>
        <end position="128"/>
    </location>
</feature>
<feature type="non-terminal residue" evidence="3">
    <location>
        <position position="128"/>
    </location>
</feature>
<dbReference type="RefSeq" id="WP_124492069.1">
    <property type="nucleotide sequence ID" value="NZ_LPKY01000062.1"/>
</dbReference>
<proteinExistence type="predicted"/>
<dbReference type="Proteomes" id="UP000281098">
    <property type="component" value="Unassembled WGS sequence"/>
</dbReference>
<keyword evidence="1" id="KW-0472">Membrane</keyword>
<dbReference type="SUPFAM" id="SSF158472">
    <property type="entry name" value="HAMP domain-like"/>
    <property type="match status" value="1"/>
</dbReference>
<dbReference type="CDD" id="cd06225">
    <property type="entry name" value="HAMP"/>
    <property type="match status" value="1"/>
</dbReference>
<dbReference type="Pfam" id="PF00672">
    <property type="entry name" value="HAMP"/>
    <property type="match status" value="1"/>
</dbReference>
<sequence>MKLDGLSRQIALTMAAMALGMTILVVTSAYTFYNVLIKYWPGETNLTGWTPTGPEWVWLIATTLAGLALAIVVAVNLSRRILAPLNSVADSIRRVAHGDLGARAVAGDRSLREAALLADDFNALADQL</sequence>
<dbReference type="Gene3D" id="6.10.340.10">
    <property type="match status" value="1"/>
</dbReference>
<reference evidence="3 4" key="1">
    <citation type="submission" date="2018-08" db="EMBL/GenBank/DDBJ databases">
        <title>Comparative analysis of Burkholderia isolates from Puerto Rico.</title>
        <authorList>
            <person name="Hall C."/>
            <person name="Sahl J."/>
            <person name="Wagner D."/>
        </authorList>
    </citation>
    <scope>NUCLEOTIDE SEQUENCE [LARGE SCALE GENOMIC DNA]</scope>
    <source>
        <strain evidence="3 4">Bp8966</strain>
    </source>
</reference>
<feature type="transmembrane region" description="Helical" evidence="1">
    <location>
        <begin position="56"/>
        <end position="77"/>
    </location>
</feature>
<evidence type="ECO:0000256" key="1">
    <source>
        <dbReference type="SAM" id="Phobius"/>
    </source>
</evidence>
<organism evidence="3 4">
    <name type="scientific">Burkholderia stagnalis</name>
    <dbReference type="NCBI Taxonomy" id="1503054"/>
    <lineage>
        <taxon>Bacteria</taxon>
        <taxon>Pseudomonadati</taxon>
        <taxon>Pseudomonadota</taxon>
        <taxon>Betaproteobacteria</taxon>
        <taxon>Burkholderiales</taxon>
        <taxon>Burkholderiaceae</taxon>
        <taxon>Burkholderia</taxon>
        <taxon>Burkholderia cepacia complex</taxon>
    </lineage>
</organism>
<dbReference type="PROSITE" id="PS50885">
    <property type="entry name" value="HAMP"/>
    <property type="match status" value="1"/>
</dbReference>
<protein>
    <submittedName>
        <fullName evidence="3">HAMP domain-containing protein</fullName>
    </submittedName>
</protein>
<name>A0ABX9YEA0_9BURK</name>
<keyword evidence="4" id="KW-1185">Reference proteome</keyword>
<evidence type="ECO:0000259" key="2">
    <source>
        <dbReference type="PROSITE" id="PS50885"/>
    </source>
</evidence>
<comment type="caution">
    <text evidence="3">The sequence shown here is derived from an EMBL/GenBank/DDBJ whole genome shotgun (WGS) entry which is preliminary data.</text>
</comment>
<dbReference type="EMBL" id="QTPM01000104">
    <property type="protein sequence ID" value="RQY78301.1"/>
    <property type="molecule type" value="Genomic_DNA"/>
</dbReference>
<gene>
    <name evidence="3" type="ORF">DF017_36165</name>
</gene>
<dbReference type="InterPro" id="IPR003660">
    <property type="entry name" value="HAMP_dom"/>
</dbReference>
<accession>A0ABX9YEA0</accession>
<evidence type="ECO:0000313" key="4">
    <source>
        <dbReference type="Proteomes" id="UP000281098"/>
    </source>
</evidence>
<feature type="transmembrane region" description="Helical" evidence="1">
    <location>
        <begin position="12"/>
        <end position="36"/>
    </location>
</feature>